<feature type="coiled-coil region" evidence="1">
    <location>
        <begin position="407"/>
        <end position="482"/>
    </location>
</feature>
<proteinExistence type="predicted"/>
<evidence type="ECO:0000256" key="1">
    <source>
        <dbReference type="SAM" id="Coils"/>
    </source>
</evidence>
<dbReference type="EMBL" id="NFKE01000011">
    <property type="protein sequence ID" value="OUP32637.1"/>
    <property type="molecule type" value="Genomic_DNA"/>
</dbReference>
<accession>A0A1Y4JJF1</accession>
<comment type="caution">
    <text evidence="2">The sequence shown here is derived from an EMBL/GenBank/DDBJ whole genome shotgun (WGS) entry which is preliminary data.</text>
</comment>
<sequence>MAGLKFSADIELDKIVKLRTEIKGLKADMMALAGKPNNGNAMKSLEKQLNKATKELDKYMKKYALMKKAYEEILKSDNTVKVVHEETQALQSTNKWIVANTQAVKEADTEIKKLKADFAALNDTEKVGDKGYNILRQVEQQVAIRKREEEAVRANIKAQKEQIIQNNSEEGSITQLRKQLSLMLNLYDNMGRIKRSGSSGKELLAQIRIVQTELNEAEQASGRFQRNVGNYSSAFNGLGMSIQQIARELPAATMGINMFFLAISNNLPIFFDEVQKARKEYAAYIEELKKGNTDVQKVAPVWKQIISGVVSWNTALVVGITLLTAYGKEIFNYIGGLISTQRATLDLLSAEQEMALARREAIRSSANERVELDILYSKLRNVSLSERERTAAVNEWISKFPQYANILEGEKVNLGNLESAYRTLSNEIYKNAVARSYVDKLADISIKKDKEEIKRLNQKLTVAKAEERLRKQEEDFNKQEKEGFGTATAKIDARKKVESARRDLEKQRGIYNDILTNLQTYENNFRDISNHINTLDLFPQPQEGTYDYWQQQIRNADSALKQIKDTYLEVLKAGSTQGVPEDVVKQYNSLIKQKREAERKLKIYDEKGSNGNVNELTSQQDKILGIESKYALERRRQAEDLEYQIVQARISAMNDGYQKIKAQRDLDNKKEIQDLQRQKEDAIRVEIEAQKKVFDEQEKLKARQNKKYKIKTFDASTVDTSNISSAFDSIIGYVSNRQKDDLIREQESAWNEYLIKFGNYQQKRQAIIEKYNNAIETAATAGNAAALEGEKKQYLEQLDEQYGKTTRAMADLFEDASTKSVSAIQDIIDKYETLIKYMSGTDKDISITDLKGIGFTDKDIEKIERGEISIKDVTDAIRGLKDELKGKSPWKAFVSDLEKGIEAIKKGGNDSKKVGQGITDIGNAVTSFAPALGEFGSNIANIFGADDSTITGITDALGGLGTTAVGVGQIMSGDIVGGAMSAVSGISSVVSAFEGLFGADYSGYEKMKAQYENLISIWDELITKKMDYIDIDYGTEAIKAAEEAEQLVNINISRQRQLIKRLASSGASIGSHSLGYRINERLSKEDYQRISGLVGEKITAEYQLWDLSSEQIEKILSDEKLVSVLDTVNKDFVTYLQNIVDYGEQLTEIAQKEKEAITGIGFDEFKNGYANLLSDLDSTNEDFADNFEQYLQKAIFQSLLANKYKEQIQRLYDSWAEYGKDGLTSDEAQALRNMQQNLTNSLLAERDKLMQDFGWQSDSVREASQKGIATASQDSVDENNGRLAVMQGHTYSINENVSRMATGIDGLLNYSVANLSATTDIDKTAKAIESQSKDILNHLANIDNYTSNLVEIREYMYAMKSGIDTLNTKGITLKR</sequence>
<organism evidence="2 3">
    <name type="scientific">Bacteroides clarus</name>
    <dbReference type="NCBI Taxonomy" id="626929"/>
    <lineage>
        <taxon>Bacteria</taxon>
        <taxon>Pseudomonadati</taxon>
        <taxon>Bacteroidota</taxon>
        <taxon>Bacteroidia</taxon>
        <taxon>Bacteroidales</taxon>
        <taxon>Bacteroidaceae</taxon>
        <taxon>Bacteroides</taxon>
    </lineage>
</organism>
<dbReference type="RefSeq" id="WP_087413238.1">
    <property type="nucleotide sequence ID" value="NZ_CAUBEL010000040.1"/>
</dbReference>
<evidence type="ECO:0000313" key="3">
    <source>
        <dbReference type="Proteomes" id="UP000196587"/>
    </source>
</evidence>
<feature type="coiled-coil region" evidence="1">
    <location>
        <begin position="42"/>
        <end position="69"/>
    </location>
</feature>
<evidence type="ECO:0000313" key="2">
    <source>
        <dbReference type="EMBL" id="OUP32637.1"/>
    </source>
</evidence>
<protein>
    <submittedName>
        <fullName evidence="2">Uncharacterized protein</fullName>
    </submittedName>
</protein>
<feature type="coiled-coil region" evidence="1">
    <location>
        <begin position="104"/>
        <end position="166"/>
    </location>
</feature>
<reference evidence="3" key="1">
    <citation type="submission" date="2017-04" db="EMBL/GenBank/DDBJ databases">
        <title>Function of individual gut microbiota members based on whole genome sequencing of pure cultures obtained from chicken caecum.</title>
        <authorList>
            <person name="Medvecky M."/>
            <person name="Cejkova D."/>
            <person name="Polansky O."/>
            <person name="Karasova D."/>
            <person name="Kubasova T."/>
            <person name="Cizek A."/>
            <person name="Rychlik I."/>
        </authorList>
    </citation>
    <scope>NUCLEOTIDE SEQUENCE [LARGE SCALE GENOMIC DNA]</scope>
    <source>
        <strain evidence="3">An189</strain>
    </source>
</reference>
<dbReference type="Proteomes" id="UP000196587">
    <property type="component" value="Unassembled WGS sequence"/>
</dbReference>
<keyword evidence="1" id="KW-0175">Coiled coil</keyword>
<gene>
    <name evidence="2" type="ORF">B5F24_13670</name>
</gene>
<name>A0A1Y4JJF1_9BACE</name>